<dbReference type="GO" id="GO:0016460">
    <property type="term" value="C:myosin II complex"/>
    <property type="evidence" value="ECO:0007669"/>
    <property type="project" value="TreeGrafter"/>
</dbReference>
<dbReference type="Gene3D" id="1.10.238.10">
    <property type="entry name" value="EF-hand"/>
    <property type="match status" value="2"/>
</dbReference>
<feature type="domain" description="EF-hand" evidence="2">
    <location>
        <begin position="79"/>
        <end position="114"/>
    </location>
</feature>
<dbReference type="SMART" id="SM00054">
    <property type="entry name" value="EFh"/>
    <property type="match status" value="4"/>
</dbReference>
<gene>
    <name evidence="3" type="ORF">OS493_023261</name>
</gene>
<dbReference type="SUPFAM" id="SSF47473">
    <property type="entry name" value="EF-hand"/>
    <property type="match status" value="1"/>
</dbReference>
<evidence type="ECO:0000313" key="4">
    <source>
        <dbReference type="Proteomes" id="UP001163046"/>
    </source>
</evidence>
<proteinExistence type="predicted"/>
<name>A0A9X0CJT0_9CNID</name>
<dbReference type="PANTHER" id="PTHR23048">
    <property type="entry name" value="MYOSIN LIGHT CHAIN 1, 3"/>
    <property type="match status" value="1"/>
</dbReference>
<evidence type="ECO:0000313" key="3">
    <source>
        <dbReference type="EMBL" id="KAJ7357784.1"/>
    </source>
</evidence>
<feature type="domain" description="EF-hand" evidence="2">
    <location>
        <begin position="7"/>
        <end position="42"/>
    </location>
</feature>
<dbReference type="Pfam" id="PF13499">
    <property type="entry name" value="EF-hand_7"/>
    <property type="match status" value="2"/>
</dbReference>
<dbReference type="CDD" id="cd00051">
    <property type="entry name" value="EFh"/>
    <property type="match status" value="1"/>
</dbReference>
<dbReference type="PANTHER" id="PTHR23048:SF0">
    <property type="entry name" value="CALMODULIN LIKE 3"/>
    <property type="match status" value="1"/>
</dbReference>
<dbReference type="Proteomes" id="UP001163046">
    <property type="component" value="Unassembled WGS sequence"/>
</dbReference>
<evidence type="ECO:0000259" key="2">
    <source>
        <dbReference type="PROSITE" id="PS50222"/>
    </source>
</evidence>
<keyword evidence="4" id="KW-1185">Reference proteome</keyword>
<evidence type="ECO:0000256" key="1">
    <source>
        <dbReference type="ARBA" id="ARBA00022737"/>
    </source>
</evidence>
<reference evidence="3" key="1">
    <citation type="submission" date="2023-01" db="EMBL/GenBank/DDBJ databases">
        <title>Genome assembly of the deep-sea coral Lophelia pertusa.</title>
        <authorList>
            <person name="Herrera S."/>
            <person name="Cordes E."/>
        </authorList>
    </citation>
    <scope>NUCLEOTIDE SEQUENCE</scope>
    <source>
        <strain evidence="3">USNM1676648</strain>
        <tissue evidence="3">Polyp</tissue>
    </source>
</reference>
<accession>A0A9X0CJT0</accession>
<comment type="caution">
    <text evidence="3">The sequence shown here is derived from an EMBL/GenBank/DDBJ whole genome shotgun (WGS) entry which is preliminary data.</text>
</comment>
<dbReference type="PROSITE" id="PS50222">
    <property type="entry name" value="EF_HAND_2"/>
    <property type="match status" value="2"/>
</dbReference>
<sequence>MEKLSQDEILEYLEVFQYFGQDKNGRISTKQLRIAMRMVGLNPTDNQIQTLINEKEYDGDGFIIFSDFIKTMEEYKKCDDTDDLVMAFSVFDPENKGFVEAKELKKTLLRLKGIAKEEIEDVLEAANLEDDRRIYFEEFSRLLVPLINRNLDIICL</sequence>
<dbReference type="AlphaFoldDB" id="A0A9X0CJT0"/>
<dbReference type="GO" id="GO:0005509">
    <property type="term" value="F:calcium ion binding"/>
    <property type="evidence" value="ECO:0007669"/>
    <property type="project" value="InterPro"/>
</dbReference>
<dbReference type="FunFam" id="1.10.238.10:FF:000001">
    <property type="entry name" value="Calmodulin 1"/>
    <property type="match status" value="1"/>
</dbReference>
<organism evidence="3 4">
    <name type="scientific">Desmophyllum pertusum</name>
    <dbReference type="NCBI Taxonomy" id="174260"/>
    <lineage>
        <taxon>Eukaryota</taxon>
        <taxon>Metazoa</taxon>
        <taxon>Cnidaria</taxon>
        <taxon>Anthozoa</taxon>
        <taxon>Hexacorallia</taxon>
        <taxon>Scleractinia</taxon>
        <taxon>Caryophylliina</taxon>
        <taxon>Caryophylliidae</taxon>
        <taxon>Desmophyllum</taxon>
    </lineage>
</organism>
<dbReference type="EMBL" id="MU827318">
    <property type="protein sequence ID" value="KAJ7357784.1"/>
    <property type="molecule type" value="Genomic_DNA"/>
</dbReference>
<dbReference type="InterPro" id="IPR002048">
    <property type="entry name" value="EF_hand_dom"/>
</dbReference>
<dbReference type="OrthoDB" id="26525at2759"/>
<dbReference type="InterPro" id="IPR050230">
    <property type="entry name" value="CALM/Myosin/TropC-like"/>
</dbReference>
<protein>
    <recommendedName>
        <fullName evidence="2">EF-hand domain-containing protein</fullName>
    </recommendedName>
</protein>
<keyword evidence="1" id="KW-0677">Repeat</keyword>
<dbReference type="InterPro" id="IPR011992">
    <property type="entry name" value="EF-hand-dom_pair"/>
</dbReference>